<dbReference type="InterPro" id="IPR012938">
    <property type="entry name" value="Glc/Sorbosone_DH"/>
</dbReference>
<dbReference type="InterPro" id="IPR011041">
    <property type="entry name" value="Quinoprot_gluc/sorb_DH_b-prop"/>
</dbReference>
<organism evidence="3 4">
    <name type="scientific">Rubricoccus marinus</name>
    <dbReference type="NCBI Taxonomy" id="716817"/>
    <lineage>
        <taxon>Bacteria</taxon>
        <taxon>Pseudomonadati</taxon>
        <taxon>Rhodothermota</taxon>
        <taxon>Rhodothermia</taxon>
        <taxon>Rhodothermales</taxon>
        <taxon>Rubricoccaceae</taxon>
        <taxon>Rubricoccus</taxon>
    </lineage>
</organism>
<name>A0A259TV39_9BACT</name>
<evidence type="ECO:0000256" key="1">
    <source>
        <dbReference type="SAM" id="SignalP"/>
    </source>
</evidence>
<dbReference type="Proteomes" id="UP000216446">
    <property type="component" value="Unassembled WGS sequence"/>
</dbReference>
<evidence type="ECO:0000313" key="3">
    <source>
        <dbReference type="EMBL" id="OZC01632.1"/>
    </source>
</evidence>
<dbReference type="PANTHER" id="PTHR19328">
    <property type="entry name" value="HEDGEHOG-INTERACTING PROTEIN"/>
    <property type="match status" value="1"/>
</dbReference>
<keyword evidence="1" id="KW-0732">Signal</keyword>
<sequence length="483" mass="50617">MPRFSSLTPLAVFGLTLLLAAAPEAQITATNAFPGVSFQSPVEMGMAPGQPNRVYVVEQGNGTGRARILTLEVGDSAPTVFLDLDDRVRAGGEQGLLGLAFHPNYAANGRVFVHYSGQPDGRTVVSEFARASGDPLAADPESERVILERSQPFGNHNGGKIAFGPDGFLYIGLGDGGSGNDPLGSGQDTSTILGALLRIDVDTVPAGATYGIPVDNPFASGGGRGEIYAYGIRNPWKFSFDSLTGDLWLGDVGQGRWEEINKVRNGGNYGWNRVEGPECFQRTCTLSDYDAPVFSYPHNNTDQGGLSITGGIVYRGTDVAGLEGAYLYADFVFPRLWSLFSGTTPGTATSTLLSSSISNISSINEGPGREAYVVTYGGTIFRLQGTSTAAAPGASGAGLIRVDGPNPVRGEAALVLSASGGEPVRVRLFDARGRELAVLNEGAVAREMRLVVDLETLGVAAGVVFVLAETSTLRQSVRLVVTG</sequence>
<comment type="caution">
    <text evidence="3">The sequence shown here is derived from an EMBL/GenBank/DDBJ whole genome shotgun (WGS) entry which is preliminary data.</text>
</comment>
<dbReference type="RefSeq" id="WP_094545253.1">
    <property type="nucleotide sequence ID" value="NZ_MQWB01000001.1"/>
</dbReference>
<feature type="domain" description="Glucose/Sorbosone dehydrogenase" evidence="2">
    <location>
        <begin position="53"/>
        <end position="376"/>
    </location>
</feature>
<dbReference type="PANTHER" id="PTHR19328:SF75">
    <property type="entry name" value="ALDOSE SUGAR DEHYDROGENASE YLII"/>
    <property type="match status" value="1"/>
</dbReference>
<protein>
    <recommendedName>
        <fullName evidence="2">Glucose/Sorbosone dehydrogenase domain-containing protein</fullName>
    </recommendedName>
</protein>
<gene>
    <name evidence="3" type="ORF">BSZ36_00725</name>
</gene>
<dbReference type="InterPro" id="IPR011042">
    <property type="entry name" value="6-blade_b-propeller_TolB-like"/>
</dbReference>
<dbReference type="AlphaFoldDB" id="A0A259TV39"/>
<feature type="signal peptide" evidence="1">
    <location>
        <begin position="1"/>
        <end position="21"/>
    </location>
</feature>
<evidence type="ECO:0000259" key="2">
    <source>
        <dbReference type="Pfam" id="PF07995"/>
    </source>
</evidence>
<proteinExistence type="predicted"/>
<evidence type="ECO:0000313" key="4">
    <source>
        <dbReference type="Proteomes" id="UP000216446"/>
    </source>
</evidence>
<dbReference type="Pfam" id="PF07995">
    <property type="entry name" value="GSDH"/>
    <property type="match status" value="1"/>
</dbReference>
<reference evidence="3 4" key="1">
    <citation type="submission" date="2016-11" db="EMBL/GenBank/DDBJ databases">
        <title>Study of marine rhodopsin-containing bacteria.</title>
        <authorList>
            <person name="Yoshizawa S."/>
            <person name="Kumagai Y."/>
            <person name="Kogure K."/>
        </authorList>
    </citation>
    <scope>NUCLEOTIDE SEQUENCE [LARGE SCALE GENOMIC DNA]</scope>
    <source>
        <strain evidence="3 4">SG-29</strain>
    </source>
</reference>
<dbReference type="SUPFAM" id="SSF50952">
    <property type="entry name" value="Soluble quinoprotein glucose dehydrogenase"/>
    <property type="match status" value="1"/>
</dbReference>
<dbReference type="EMBL" id="MQWB01000001">
    <property type="protein sequence ID" value="OZC01632.1"/>
    <property type="molecule type" value="Genomic_DNA"/>
</dbReference>
<dbReference type="InParanoid" id="A0A259TV39"/>
<dbReference type="Gene3D" id="2.120.10.30">
    <property type="entry name" value="TolB, C-terminal domain"/>
    <property type="match status" value="1"/>
</dbReference>
<keyword evidence="4" id="KW-1185">Reference proteome</keyword>
<dbReference type="OrthoDB" id="9770043at2"/>
<feature type="chain" id="PRO_5012717530" description="Glucose/Sorbosone dehydrogenase domain-containing protein" evidence="1">
    <location>
        <begin position="22"/>
        <end position="483"/>
    </location>
</feature>
<accession>A0A259TV39</accession>